<dbReference type="Proteomes" id="UP000250235">
    <property type="component" value="Unassembled WGS sequence"/>
</dbReference>
<organism evidence="1 2">
    <name type="scientific">Dorcoceras hygrometricum</name>
    <dbReference type="NCBI Taxonomy" id="472368"/>
    <lineage>
        <taxon>Eukaryota</taxon>
        <taxon>Viridiplantae</taxon>
        <taxon>Streptophyta</taxon>
        <taxon>Embryophyta</taxon>
        <taxon>Tracheophyta</taxon>
        <taxon>Spermatophyta</taxon>
        <taxon>Magnoliopsida</taxon>
        <taxon>eudicotyledons</taxon>
        <taxon>Gunneridae</taxon>
        <taxon>Pentapetalae</taxon>
        <taxon>asterids</taxon>
        <taxon>lamiids</taxon>
        <taxon>Lamiales</taxon>
        <taxon>Gesneriaceae</taxon>
        <taxon>Didymocarpoideae</taxon>
        <taxon>Trichosporeae</taxon>
        <taxon>Loxocarpinae</taxon>
        <taxon>Dorcoceras</taxon>
    </lineage>
</organism>
<evidence type="ECO:0000313" key="2">
    <source>
        <dbReference type="Proteomes" id="UP000250235"/>
    </source>
</evidence>
<evidence type="ECO:0000313" key="1">
    <source>
        <dbReference type="EMBL" id="KZV48730.1"/>
    </source>
</evidence>
<gene>
    <name evidence="1" type="ORF">F511_22090</name>
</gene>
<accession>A0A2Z7CNT9</accession>
<reference evidence="1 2" key="1">
    <citation type="journal article" date="2015" name="Proc. Natl. Acad. Sci. U.S.A.">
        <title>The resurrection genome of Boea hygrometrica: A blueprint for survival of dehydration.</title>
        <authorList>
            <person name="Xiao L."/>
            <person name="Yang G."/>
            <person name="Zhang L."/>
            <person name="Yang X."/>
            <person name="Zhao S."/>
            <person name="Ji Z."/>
            <person name="Zhou Q."/>
            <person name="Hu M."/>
            <person name="Wang Y."/>
            <person name="Chen M."/>
            <person name="Xu Y."/>
            <person name="Jin H."/>
            <person name="Xiao X."/>
            <person name="Hu G."/>
            <person name="Bao F."/>
            <person name="Hu Y."/>
            <person name="Wan P."/>
            <person name="Li L."/>
            <person name="Deng X."/>
            <person name="Kuang T."/>
            <person name="Xiang C."/>
            <person name="Zhu J.K."/>
            <person name="Oliver M.J."/>
            <person name="He Y."/>
        </authorList>
    </citation>
    <scope>NUCLEOTIDE SEQUENCE [LARGE SCALE GENOMIC DNA]</scope>
    <source>
        <strain evidence="2">cv. XS01</strain>
    </source>
</reference>
<keyword evidence="2" id="KW-1185">Reference proteome</keyword>
<dbReference type="EMBL" id="KQ993821">
    <property type="protein sequence ID" value="KZV48730.1"/>
    <property type="molecule type" value="Genomic_DNA"/>
</dbReference>
<proteinExistence type="predicted"/>
<name>A0A2Z7CNT9_9LAMI</name>
<dbReference type="AlphaFoldDB" id="A0A2Z7CNT9"/>
<sequence length="61" mass="7043">MNCHGMRESRADAKPFEQKLYKREELKKEDDDCSTIAVDVVVAQKRENQKETTTKGKNTGR</sequence>
<protein>
    <submittedName>
        <fullName evidence="1">Uncharacterized protein</fullName>
    </submittedName>
</protein>